<organism evidence="3 4">
    <name type="scientific">Vitrella brassicaformis (strain CCMP3155)</name>
    <dbReference type="NCBI Taxonomy" id="1169540"/>
    <lineage>
        <taxon>Eukaryota</taxon>
        <taxon>Sar</taxon>
        <taxon>Alveolata</taxon>
        <taxon>Colpodellida</taxon>
        <taxon>Vitrellaceae</taxon>
        <taxon>Vitrella</taxon>
    </lineage>
</organism>
<reference evidence="3 4" key="1">
    <citation type="submission" date="2014-11" db="EMBL/GenBank/DDBJ databases">
        <authorList>
            <person name="Zhu J."/>
            <person name="Qi W."/>
            <person name="Song R."/>
        </authorList>
    </citation>
    <scope>NUCLEOTIDE SEQUENCE [LARGE SCALE GENOMIC DNA]</scope>
</reference>
<evidence type="ECO:0000256" key="2">
    <source>
        <dbReference type="SAM" id="Phobius"/>
    </source>
</evidence>
<dbReference type="EMBL" id="CDMY01000781">
    <property type="protein sequence ID" value="CEM33409.1"/>
    <property type="molecule type" value="Genomic_DNA"/>
</dbReference>
<dbReference type="AlphaFoldDB" id="A0A0G4GS20"/>
<feature type="transmembrane region" description="Helical" evidence="2">
    <location>
        <begin position="694"/>
        <end position="715"/>
    </location>
</feature>
<feature type="transmembrane region" description="Helical" evidence="2">
    <location>
        <begin position="572"/>
        <end position="592"/>
    </location>
</feature>
<sequence length="730" mass="81226">MSDPTHSVDFDFPAIPLPTLLRDKTDINNARARLADNLKDHALSRASRFVREHHFEGALSREFFAFEGCGDEEKDVDKEEEEEEDDLMVEEDDNGDDDTTEFEFDLSTDPPATKKHRADNTDTHTHTATEINKKRGVTSAADFKRRCHFSLMESPRLCGQTVLTDPSEFEAYYNQIIENSNADTANKVWQACRDREASLPRKTRRLLRRVGAAAVCYGHVARITLRMADGDKTIWHHYFGESSPASRYALHRCLDYPARVAAMVSCISARQWDKINTHDFNKIIPLIASGGEVEFTIYFTQAITGPADRQSAIDAALLKEAHLVYNYSLRGPQRIRTQKWGVITLIPRHSANSCLGGVKKTMSGALLVRLLDDPTMPQFKSKLEPTLNRMVWLRGINLPKLRWLQNIDPEALRTPVTRCRYPRVTPESSLTEHVQFYKLLHEAKRERLGISLYRGQSLKVVRDGKVLKEISVLRTPLATLTECIEFARTLPPVAEYNRHPNWIATYVTGVSGKLRFVKKGNRGQFQLQLRGTGSTPGERSVEEVFGSQRANQLAAEIGYTGKAKVPNLCWRSIVQCLHSVSAILAGIGRVAFGELQQRSSFRTAIGGKFIACLVGAAGLVASSLLGSIALYFAAILVIFFAITGTLASVSATLGDEFGETFVARNLSVVQLTEVLSTIVLAAGTALLFDRLGVTLSLTAIAVLSLLPGLVIIYLYRPATREDTEANKQDV</sequence>
<feature type="transmembrane region" description="Helical" evidence="2">
    <location>
        <begin position="604"/>
        <end position="625"/>
    </location>
</feature>
<dbReference type="InParanoid" id="A0A0G4GS20"/>
<keyword evidence="2" id="KW-0472">Membrane</keyword>
<dbReference type="SUPFAM" id="SSF103473">
    <property type="entry name" value="MFS general substrate transporter"/>
    <property type="match status" value="1"/>
</dbReference>
<dbReference type="VEuPathDB" id="CryptoDB:Vbra_18546"/>
<feature type="compositionally biased region" description="Basic and acidic residues" evidence="1">
    <location>
        <begin position="118"/>
        <end position="133"/>
    </location>
</feature>
<evidence type="ECO:0000313" key="4">
    <source>
        <dbReference type="Proteomes" id="UP000041254"/>
    </source>
</evidence>
<dbReference type="InterPro" id="IPR036259">
    <property type="entry name" value="MFS_trans_sf"/>
</dbReference>
<feature type="transmembrane region" description="Helical" evidence="2">
    <location>
        <begin position="666"/>
        <end position="688"/>
    </location>
</feature>
<keyword evidence="2" id="KW-1133">Transmembrane helix</keyword>
<name>A0A0G4GS20_VITBC</name>
<dbReference type="Proteomes" id="UP000041254">
    <property type="component" value="Unassembled WGS sequence"/>
</dbReference>
<keyword evidence="2" id="KW-0812">Transmembrane</keyword>
<evidence type="ECO:0000256" key="1">
    <source>
        <dbReference type="SAM" id="MobiDB-lite"/>
    </source>
</evidence>
<feature type="region of interest" description="Disordered" evidence="1">
    <location>
        <begin position="71"/>
        <end position="134"/>
    </location>
</feature>
<proteinExistence type="predicted"/>
<feature type="compositionally biased region" description="Acidic residues" evidence="1">
    <location>
        <begin position="71"/>
        <end position="106"/>
    </location>
</feature>
<gene>
    <name evidence="3" type="ORF">Vbra_18546</name>
</gene>
<feature type="transmembrane region" description="Helical" evidence="2">
    <location>
        <begin position="631"/>
        <end position="654"/>
    </location>
</feature>
<accession>A0A0G4GS20</accession>
<evidence type="ECO:0000313" key="3">
    <source>
        <dbReference type="EMBL" id="CEM33409.1"/>
    </source>
</evidence>
<protein>
    <submittedName>
        <fullName evidence="3">Uncharacterized protein</fullName>
    </submittedName>
</protein>
<keyword evidence="4" id="KW-1185">Reference proteome</keyword>